<comment type="caution">
    <text evidence="1">The sequence shown here is derived from an EMBL/GenBank/DDBJ whole genome shotgun (WGS) entry which is preliminary data.</text>
</comment>
<keyword evidence="2" id="KW-1185">Reference proteome</keyword>
<proteinExistence type="predicted"/>
<dbReference type="EMBL" id="JADQAZ010000001">
    <property type="protein sequence ID" value="MBT0956393.1"/>
    <property type="molecule type" value="Genomic_DNA"/>
</dbReference>
<dbReference type="RefSeq" id="WP_327792598.1">
    <property type="nucleotide sequence ID" value="NZ_JADQAZ010000001.1"/>
</dbReference>
<organism evidence="1 2">
    <name type="scientific">Harenicola maris</name>
    <dbReference type="NCBI Taxonomy" id="2841044"/>
    <lineage>
        <taxon>Bacteria</taxon>
        <taxon>Pseudomonadati</taxon>
        <taxon>Pseudomonadota</taxon>
        <taxon>Alphaproteobacteria</taxon>
        <taxon>Rhodobacterales</taxon>
        <taxon>Paracoccaceae</taxon>
        <taxon>Harenicola</taxon>
    </lineage>
</organism>
<accession>A0AAP2CM63</accession>
<dbReference type="AlphaFoldDB" id="A0AAP2CM63"/>
<dbReference type="InterPro" id="IPR032710">
    <property type="entry name" value="NTF2-like_dom_sf"/>
</dbReference>
<evidence type="ECO:0000313" key="2">
    <source>
        <dbReference type="Proteomes" id="UP001315686"/>
    </source>
</evidence>
<dbReference type="Proteomes" id="UP001315686">
    <property type="component" value="Unassembled WGS sequence"/>
</dbReference>
<evidence type="ECO:0000313" key="1">
    <source>
        <dbReference type="EMBL" id="MBT0956393.1"/>
    </source>
</evidence>
<gene>
    <name evidence="1" type="ORF">IV417_03260</name>
</gene>
<protein>
    <recommendedName>
        <fullName evidence="3">SnoaL-like domain-containing protein</fullName>
    </recommendedName>
</protein>
<reference evidence="1 2" key="1">
    <citation type="journal article" date="2021" name="Arch. Microbiol.">
        <title>Harenicola maris gen. nov., sp. nov. isolated from the Sea of Japan shallow sediments.</title>
        <authorList>
            <person name="Romanenko L.A."/>
            <person name="Kurilenko V.V."/>
            <person name="Chernysheva N.Y."/>
            <person name="Tekutyeva L.A."/>
            <person name="Velansky P.V."/>
            <person name="Svetashev V.I."/>
            <person name="Isaeva M.P."/>
        </authorList>
    </citation>
    <scope>NUCLEOTIDE SEQUENCE [LARGE SCALE GENOMIC DNA]</scope>
    <source>
        <strain evidence="1 2">KMM 3653</strain>
    </source>
</reference>
<dbReference type="SUPFAM" id="SSF54427">
    <property type="entry name" value="NTF2-like"/>
    <property type="match status" value="1"/>
</dbReference>
<evidence type="ECO:0008006" key="3">
    <source>
        <dbReference type="Google" id="ProtNLM"/>
    </source>
</evidence>
<name>A0AAP2CM63_9RHOB</name>
<sequence>MAKETIPIAGPTDAQSIAEDLQVRSRDCLLRGDLAGFADCYAVPSTIDCLSGALPVTSHEDMVEFFEAVREYFFRSNVGDLSCRVLEASFRDEDTISTSHEARLVTNEMLCLKPYPVYWVIRRQEGVWRVVYAQFAIPLPMRWGAAGRALAAQEREALGDLHSA</sequence>